<keyword evidence="2" id="KW-1185">Reference proteome</keyword>
<dbReference type="EMBL" id="CP036264">
    <property type="protein sequence ID" value="QEF98142.1"/>
    <property type="molecule type" value="Genomic_DNA"/>
</dbReference>
<protein>
    <submittedName>
        <fullName evidence="1">Uncharacterized protein</fullName>
    </submittedName>
</protein>
<dbReference type="InterPro" id="IPR027417">
    <property type="entry name" value="P-loop_NTPase"/>
</dbReference>
<dbReference type="SUPFAM" id="SSF52540">
    <property type="entry name" value="P-loop containing nucleoside triphosphate hydrolases"/>
    <property type="match status" value="1"/>
</dbReference>
<accession>A0A5B9MA93</accession>
<dbReference type="Gene3D" id="3.40.50.300">
    <property type="entry name" value="P-loop containing nucleotide triphosphate hydrolases"/>
    <property type="match status" value="1"/>
</dbReference>
<reference evidence="1 2" key="1">
    <citation type="submission" date="2019-02" db="EMBL/GenBank/DDBJ databases">
        <title>Planctomycetal bacteria perform biofilm scaping via a novel small molecule.</title>
        <authorList>
            <person name="Jeske O."/>
            <person name="Boedeker C."/>
            <person name="Wiegand S."/>
            <person name="Breitling P."/>
            <person name="Kallscheuer N."/>
            <person name="Jogler M."/>
            <person name="Rohde M."/>
            <person name="Petersen J."/>
            <person name="Medema M.H."/>
            <person name="Surup F."/>
            <person name="Jogler C."/>
        </authorList>
    </citation>
    <scope>NUCLEOTIDE SEQUENCE [LARGE SCALE GENOMIC DNA]</scope>
    <source>
        <strain evidence="1 2">Mal15</strain>
    </source>
</reference>
<dbReference type="KEGG" id="smam:Mal15_21900"/>
<proteinExistence type="predicted"/>
<dbReference type="SUPFAM" id="SSF53448">
    <property type="entry name" value="Nucleotide-diphospho-sugar transferases"/>
    <property type="match status" value="1"/>
</dbReference>
<evidence type="ECO:0000313" key="1">
    <source>
        <dbReference type="EMBL" id="QEF98142.1"/>
    </source>
</evidence>
<dbReference type="AlphaFoldDB" id="A0A5B9MA93"/>
<name>A0A5B9MA93_9BACT</name>
<dbReference type="Proteomes" id="UP000321353">
    <property type="component" value="Chromosome"/>
</dbReference>
<gene>
    <name evidence="1" type="ORF">Mal15_21900</name>
</gene>
<evidence type="ECO:0000313" key="2">
    <source>
        <dbReference type="Proteomes" id="UP000321353"/>
    </source>
</evidence>
<organism evidence="1 2">
    <name type="scientific">Stieleria maiorica</name>
    <dbReference type="NCBI Taxonomy" id="2795974"/>
    <lineage>
        <taxon>Bacteria</taxon>
        <taxon>Pseudomonadati</taxon>
        <taxon>Planctomycetota</taxon>
        <taxon>Planctomycetia</taxon>
        <taxon>Pirellulales</taxon>
        <taxon>Pirellulaceae</taxon>
        <taxon>Stieleria</taxon>
    </lineage>
</organism>
<dbReference type="Gene3D" id="3.90.550.10">
    <property type="entry name" value="Spore Coat Polysaccharide Biosynthesis Protein SpsA, Chain A"/>
    <property type="match status" value="1"/>
</dbReference>
<sequence length="503" mass="56895">MQEFCENCRRIHSGNHVCRKSGPAASGNPSRWEWRQAVRKVCNESCEHWGSVNGSKGCTLIPKLHPGKKPCDIGPYFHAKGLACLADPPKYQSRDEVCQIAFPEFRHECQGGSLAIVTAMIGDQAKELGELTLPPMQAYADRCGADLVVIDRDQFPAWPIANKFAVESIAEKYDRTLFLDIDCYVRDTCPNLFERCGRGAIWMHPDRPFIGSDKFLRKDARILGKQGQRLQCYNTGVALMDREHASVWHPPECVSETTHTLEQSSVEVRAVDAGHAIRNLPTRFNSQYWMGQRFWRSVDDAQIIHFANADHSTRLAQIERLVNGSWVQPIVVMTTPRTGSNLLVDSLATHPQAVSASEWFSPTLTGVPAANRARGLGYCNLFKVFESERQMDGFKEIRDRSFRIYLYRRDVDAQLTSWRLACESGWFVAETRDKPVPFPANATEQIAAAERVFRADADLAIAYEDMIANWNDTIANILRLAKWKLATLQQARRRIKPRAVVGR</sequence>
<dbReference type="InterPro" id="IPR029044">
    <property type="entry name" value="Nucleotide-diphossugar_trans"/>
</dbReference>